<protein>
    <submittedName>
        <fullName evidence="3">Uncharacterized protein</fullName>
    </submittedName>
</protein>
<evidence type="ECO:0000256" key="1">
    <source>
        <dbReference type="SAM" id="MobiDB-lite"/>
    </source>
</evidence>
<evidence type="ECO:0000313" key="3">
    <source>
        <dbReference type="EMBL" id="CAE8633024.1"/>
    </source>
</evidence>
<feature type="transmembrane region" description="Helical" evidence="2">
    <location>
        <begin position="6"/>
        <end position="34"/>
    </location>
</feature>
<comment type="caution">
    <text evidence="3">The sequence shown here is derived from an EMBL/GenBank/DDBJ whole genome shotgun (WGS) entry which is preliminary data.</text>
</comment>
<feature type="transmembrane region" description="Helical" evidence="2">
    <location>
        <begin position="67"/>
        <end position="89"/>
    </location>
</feature>
<organism evidence="3 4">
    <name type="scientific">Polarella glacialis</name>
    <name type="common">Dinoflagellate</name>
    <dbReference type="NCBI Taxonomy" id="89957"/>
    <lineage>
        <taxon>Eukaryota</taxon>
        <taxon>Sar</taxon>
        <taxon>Alveolata</taxon>
        <taxon>Dinophyceae</taxon>
        <taxon>Suessiales</taxon>
        <taxon>Suessiaceae</taxon>
        <taxon>Polarella</taxon>
    </lineage>
</organism>
<evidence type="ECO:0000256" key="2">
    <source>
        <dbReference type="SAM" id="Phobius"/>
    </source>
</evidence>
<keyword evidence="4" id="KW-1185">Reference proteome</keyword>
<feature type="non-terminal residue" evidence="3">
    <location>
        <position position="1"/>
    </location>
</feature>
<dbReference type="AlphaFoldDB" id="A0A813H5U5"/>
<feature type="region of interest" description="Disordered" evidence="1">
    <location>
        <begin position="476"/>
        <end position="498"/>
    </location>
</feature>
<feature type="transmembrane region" description="Helical" evidence="2">
    <location>
        <begin position="383"/>
        <end position="403"/>
    </location>
</feature>
<keyword evidence="2" id="KW-0812">Transmembrane</keyword>
<gene>
    <name evidence="3" type="ORF">PGLA1383_LOCUS48938</name>
</gene>
<name>A0A813H5U5_POLGL</name>
<keyword evidence="2" id="KW-0472">Membrane</keyword>
<dbReference type="EMBL" id="CAJNNV010030598">
    <property type="protein sequence ID" value="CAE8633024.1"/>
    <property type="molecule type" value="Genomic_DNA"/>
</dbReference>
<accession>A0A813H5U5</accession>
<evidence type="ECO:0000313" key="4">
    <source>
        <dbReference type="Proteomes" id="UP000654075"/>
    </source>
</evidence>
<dbReference type="Proteomes" id="UP000654075">
    <property type="component" value="Unassembled WGS sequence"/>
</dbReference>
<keyword evidence="2" id="KW-1133">Transmembrane helix</keyword>
<proteinExistence type="predicted"/>
<reference evidence="3" key="1">
    <citation type="submission" date="2021-02" db="EMBL/GenBank/DDBJ databases">
        <authorList>
            <person name="Dougan E. K."/>
            <person name="Rhodes N."/>
            <person name="Thang M."/>
            <person name="Chan C."/>
        </authorList>
    </citation>
    <scope>NUCLEOTIDE SEQUENCE</scope>
</reference>
<sequence length="520" mass="55567">VDSMVVWIFVGTLLVFLLVFPSLLVGVFVVARFVCSNCKRPGRAGPEDAIDNNLWDKEKWLRPRAALFTWTSALLYGTVTLAASSWLGAVSQIGVDTCAVMGDLSYDRVLSYTGAFGLSRAGSSIEGGLGMSQQGDTGMVTNIFAECIGSGSGSTDLQGSMITIETCPTETLHSSSSPDAGTEYWSFKDTFGNLDRVVSERLASIQDTVHREGKLRSHAAIQALMASVLATPHPSSSRSCKDALSGLAESNQSHTPFQVAAQRLHCDALLRVYDLSCQPNVFAPGCNLLVSAYNCSEKSTLGSLAQAVAGIIATRASQIDKDVLDITDGALVALWRNASSEVLAHTAVLVDSLNCNFIRQTIDDIVDGACHQLIVGLLEVRDALNLLGSLCIMLSAIMYILWLNTEQYLAKARLHRKADLQATRGGTPFDHSAVSRHLAIGSSDGSPSSTWRSANCSPEISGKCFVLNAARRSKDSPGMATFSKRSAASSSSNQVREPIQLDFDQAETAIQTNPSIKASL</sequence>